<proteinExistence type="predicted"/>
<sequence>MDQQEHFKRFYANMKNSNMKNSNMKNYRGSEHAELEKLQDGAIIGDGRSDFTLETKSYTMKHNNQSFVLLDVPGIEGDEKKVKQQISDVTRKAHAIFYVTKTPAPPQKGEEGKEGTIEKIQKQLDSQTEVYTLYNKPINNPRALKDELIDENEKESLKILNEKMGAILGKHYEGHQIVSVQAAFYGLSSALLPESDFYKNKQKFLAIFKAEELLLKSHFKQLGKFIAEALLENSRKKS</sequence>
<dbReference type="Gene3D" id="3.40.50.300">
    <property type="entry name" value="P-loop containing nucleotide triphosphate hydrolases"/>
    <property type="match status" value="1"/>
</dbReference>
<dbReference type="EMBL" id="CP003473">
    <property type="protein sequence ID" value="AFH99446.1"/>
    <property type="molecule type" value="Genomic_DNA"/>
</dbReference>
<name>A0A0E0WCA1_HELPX</name>
<evidence type="ECO:0000259" key="1">
    <source>
        <dbReference type="Pfam" id="PF01926"/>
    </source>
</evidence>
<dbReference type="Proteomes" id="UP000005007">
    <property type="component" value="Chromosome"/>
</dbReference>
<dbReference type="AlphaFoldDB" id="A0A0E0WCA1"/>
<gene>
    <name evidence="2" type="ORF">HPSH169_03760</name>
</gene>
<feature type="domain" description="G" evidence="1">
    <location>
        <begin position="51"/>
        <end position="136"/>
    </location>
</feature>
<dbReference type="KEGG" id="hhq:HPSH169_03760"/>
<dbReference type="PATRIC" id="fig|1163741.3.peg.753"/>
<dbReference type="HOGENOM" id="CLU_010061_0_0_7"/>
<dbReference type="SUPFAM" id="SSF52540">
    <property type="entry name" value="P-loop containing nucleoside triphosphate hydrolases"/>
    <property type="match status" value="1"/>
</dbReference>
<dbReference type="Pfam" id="PF01926">
    <property type="entry name" value="MMR_HSR1"/>
    <property type="match status" value="1"/>
</dbReference>
<reference evidence="2 3" key="1">
    <citation type="submission" date="2012-04" db="EMBL/GenBank/DDBJ databases">
        <authorList>
            <person name="Kersulyte D."/>
            <person name="Cabrera L."/>
            <person name="Pacheco R."/>
            <person name="Herrera P."/>
            <person name="Rodriguez C."/>
            <person name="Gilman R.H."/>
            <person name="Berg D.E."/>
        </authorList>
    </citation>
    <scope>NUCLEOTIDE SEQUENCE [LARGE SCALE GENOMIC DNA]</scope>
    <source>
        <strain evidence="2 3">Shi169</strain>
    </source>
</reference>
<protein>
    <recommendedName>
        <fullName evidence="1">G domain-containing protein</fullName>
    </recommendedName>
</protein>
<organism evidence="2 3">
    <name type="scientific">Helicobacter pylori Shi169</name>
    <dbReference type="NCBI Taxonomy" id="1163741"/>
    <lineage>
        <taxon>Bacteria</taxon>
        <taxon>Pseudomonadati</taxon>
        <taxon>Campylobacterota</taxon>
        <taxon>Epsilonproteobacteria</taxon>
        <taxon>Campylobacterales</taxon>
        <taxon>Helicobacteraceae</taxon>
        <taxon>Helicobacter</taxon>
    </lineage>
</organism>
<dbReference type="GO" id="GO:0005525">
    <property type="term" value="F:GTP binding"/>
    <property type="evidence" value="ECO:0007669"/>
    <property type="project" value="InterPro"/>
</dbReference>
<dbReference type="InterPro" id="IPR027417">
    <property type="entry name" value="P-loop_NTPase"/>
</dbReference>
<dbReference type="InterPro" id="IPR006073">
    <property type="entry name" value="GTP-bd"/>
</dbReference>
<accession>A0A0E0WCA1</accession>
<evidence type="ECO:0000313" key="2">
    <source>
        <dbReference type="EMBL" id="AFH99446.1"/>
    </source>
</evidence>
<evidence type="ECO:0000313" key="3">
    <source>
        <dbReference type="Proteomes" id="UP000005007"/>
    </source>
</evidence>